<accession>A0ABY7ENX5</accession>
<evidence type="ECO:0008006" key="3">
    <source>
        <dbReference type="Google" id="ProtNLM"/>
    </source>
</evidence>
<dbReference type="Proteomes" id="UP001164746">
    <property type="component" value="Chromosome 7"/>
</dbReference>
<reference evidence="1" key="1">
    <citation type="submission" date="2022-11" db="EMBL/GenBank/DDBJ databases">
        <title>Centuries of genome instability and evolution in soft-shell clam transmissible cancer (bioRxiv).</title>
        <authorList>
            <person name="Hart S.F.M."/>
            <person name="Yonemitsu M.A."/>
            <person name="Giersch R.M."/>
            <person name="Beal B.F."/>
            <person name="Arriagada G."/>
            <person name="Davis B.W."/>
            <person name="Ostrander E.A."/>
            <person name="Goff S.P."/>
            <person name="Metzger M.J."/>
        </authorList>
    </citation>
    <scope>NUCLEOTIDE SEQUENCE</scope>
    <source>
        <strain evidence="1">MELC-2E11</strain>
        <tissue evidence="1">Siphon/mantle</tissue>
    </source>
</reference>
<organism evidence="1 2">
    <name type="scientific">Mya arenaria</name>
    <name type="common">Soft-shell clam</name>
    <dbReference type="NCBI Taxonomy" id="6604"/>
    <lineage>
        <taxon>Eukaryota</taxon>
        <taxon>Metazoa</taxon>
        <taxon>Spiralia</taxon>
        <taxon>Lophotrochozoa</taxon>
        <taxon>Mollusca</taxon>
        <taxon>Bivalvia</taxon>
        <taxon>Autobranchia</taxon>
        <taxon>Heteroconchia</taxon>
        <taxon>Euheterodonta</taxon>
        <taxon>Imparidentia</taxon>
        <taxon>Neoheterodontei</taxon>
        <taxon>Myida</taxon>
        <taxon>Myoidea</taxon>
        <taxon>Myidae</taxon>
        <taxon>Mya</taxon>
    </lineage>
</organism>
<dbReference type="InterPro" id="IPR015919">
    <property type="entry name" value="Cadherin-like_sf"/>
</dbReference>
<protein>
    <recommendedName>
        <fullName evidence="3">Cadherin domain-containing protein</fullName>
    </recommendedName>
</protein>
<dbReference type="SUPFAM" id="SSF49313">
    <property type="entry name" value="Cadherin-like"/>
    <property type="match status" value="2"/>
</dbReference>
<evidence type="ECO:0000313" key="1">
    <source>
        <dbReference type="EMBL" id="WAR10742.1"/>
    </source>
</evidence>
<keyword evidence="2" id="KW-1185">Reference proteome</keyword>
<dbReference type="CDD" id="cd11304">
    <property type="entry name" value="Cadherin_repeat"/>
    <property type="match status" value="1"/>
</dbReference>
<name>A0ABY7ENX5_MYAAR</name>
<dbReference type="EMBL" id="CP111018">
    <property type="protein sequence ID" value="WAR10742.1"/>
    <property type="molecule type" value="Genomic_DNA"/>
</dbReference>
<proteinExistence type="predicted"/>
<evidence type="ECO:0000313" key="2">
    <source>
        <dbReference type="Proteomes" id="UP001164746"/>
    </source>
</evidence>
<gene>
    <name evidence="1" type="ORF">MAR_035818</name>
</gene>
<sequence>MFDLTATAAGGGGITYDFKAGGNPDSIAAITVATNVASINVATGVTLNYDTKSQYVLTIVATETADTSTLGTATVTINIGMAFAKGQFGACIVDGSSAGTVVGTYALVDVASGTTVAYTITGGNTNTDFTIGAATGQISLDTGKTVVQTTLGGYTLAIKGTVGALDHDTASVWISVQDSCSGTVQIAAALGIIIASLAAMHFI</sequence>
<dbReference type="Gene3D" id="2.60.40.60">
    <property type="entry name" value="Cadherins"/>
    <property type="match status" value="2"/>
</dbReference>